<reference evidence="1 2" key="1">
    <citation type="submission" date="2018-12" db="EMBL/GenBank/DDBJ databases">
        <authorList>
            <consortium name="Pathogen Informatics"/>
        </authorList>
    </citation>
    <scope>NUCLEOTIDE SEQUENCE [LARGE SCALE GENOMIC DNA]</scope>
    <source>
        <strain evidence="1 2">NCTC10297</strain>
    </source>
</reference>
<dbReference type="KEGG" id="mcun:NCTC10297_00890"/>
<organism evidence="1 2">
    <name type="scientific">Moraxella cuniculi</name>
    <dbReference type="NCBI Taxonomy" id="34061"/>
    <lineage>
        <taxon>Bacteria</taxon>
        <taxon>Pseudomonadati</taxon>
        <taxon>Pseudomonadota</taxon>
        <taxon>Gammaproteobacteria</taxon>
        <taxon>Moraxellales</taxon>
        <taxon>Moraxellaceae</taxon>
        <taxon>Moraxella</taxon>
    </lineage>
</organism>
<sequence length="346" mass="38900">MVQGLANPTKGHTYLDIDHLDNAIEALNHEIAHHNGQGETSATRMGKLGNLAYNIGTSLNQEDINTHRQAITPTTQTLQNLSTKEQLAYHAQNQALLDANQEQLKEEKESGDGFENKTVAGRIGTNRQESERQHKAQMCQVAQVSADMCTRYQNDKKATWSSYDFAQWQIQGSGFLHRKKELFVSDYKYEIEKYAKQYDIPPELLAGVMYNEFGGDPLIVDDVAYNGRSILNFVGAGNPADKTSFGNTSIQIARVREARPTWSNARIIASLKIPEKNIELTAEHLRVALNVDYAGIPAKDMGDEHIRIAGARYNRGLELTKEQIMQNTSYGDSILKRKYKLKELIK</sequence>
<evidence type="ECO:0000313" key="2">
    <source>
        <dbReference type="Proteomes" id="UP000274100"/>
    </source>
</evidence>
<dbReference type="RefSeq" id="WP_126330343.1">
    <property type="nucleotide sequence ID" value="NZ_LR134343.1"/>
</dbReference>
<dbReference type="AlphaFoldDB" id="A0A448GW04"/>
<dbReference type="Proteomes" id="UP000274100">
    <property type="component" value="Chromosome"/>
</dbReference>
<evidence type="ECO:0000313" key="1">
    <source>
        <dbReference type="EMBL" id="VEG12935.1"/>
    </source>
</evidence>
<dbReference type="OrthoDB" id="6647264at2"/>
<accession>A0A448GW04</accession>
<dbReference type="InterPro" id="IPR023346">
    <property type="entry name" value="Lysozyme-like_dom_sf"/>
</dbReference>
<protein>
    <submittedName>
        <fullName evidence="1">Uncharacterized protein</fullName>
    </submittedName>
</protein>
<proteinExistence type="predicted"/>
<dbReference type="SUPFAM" id="SSF53955">
    <property type="entry name" value="Lysozyme-like"/>
    <property type="match status" value="1"/>
</dbReference>
<dbReference type="Gene3D" id="1.10.530.10">
    <property type="match status" value="1"/>
</dbReference>
<name>A0A448GW04_9GAMM</name>
<dbReference type="EMBL" id="LR134343">
    <property type="protein sequence ID" value="VEG12935.1"/>
    <property type="molecule type" value="Genomic_DNA"/>
</dbReference>
<gene>
    <name evidence="1" type="ORF">NCTC10297_00890</name>
</gene>